<gene>
    <name evidence="1" type="ORF">AVDCRST_MAG90-3401</name>
</gene>
<evidence type="ECO:0000313" key="1">
    <source>
        <dbReference type="EMBL" id="CAA9365983.1"/>
    </source>
</evidence>
<protein>
    <recommendedName>
        <fullName evidence="2">STAS/SEC14 domain-containing protein</fullName>
    </recommendedName>
</protein>
<reference evidence="1" key="1">
    <citation type="submission" date="2020-02" db="EMBL/GenBank/DDBJ databases">
        <authorList>
            <person name="Meier V. D."/>
        </authorList>
    </citation>
    <scope>NUCLEOTIDE SEQUENCE</scope>
    <source>
        <strain evidence="1">AVDCRST_MAG90</strain>
    </source>
</reference>
<name>A0A6J4MT80_9HYPH</name>
<sequence>MTAPGNDASFACTVGYDAEVPCVIMTWKGYATSREFREANERILGVLAERRASKLLGDIKEFVLIGADDQHWLSNNWIPRATEAGLRTVAMITPVFYFNRVAVESVGQKLDPEALILQHFDTRDAARQWLASV</sequence>
<accession>A0A6J4MT80</accession>
<dbReference type="AlphaFoldDB" id="A0A6J4MT80"/>
<organism evidence="1">
    <name type="scientific">uncultured Microvirga sp</name>
    <dbReference type="NCBI Taxonomy" id="412392"/>
    <lineage>
        <taxon>Bacteria</taxon>
        <taxon>Pseudomonadati</taxon>
        <taxon>Pseudomonadota</taxon>
        <taxon>Alphaproteobacteria</taxon>
        <taxon>Hyphomicrobiales</taxon>
        <taxon>Methylobacteriaceae</taxon>
        <taxon>Microvirga</taxon>
        <taxon>environmental samples</taxon>
    </lineage>
</organism>
<proteinExistence type="predicted"/>
<dbReference type="EMBL" id="CADCUC010000728">
    <property type="protein sequence ID" value="CAA9365983.1"/>
    <property type="molecule type" value="Genomic_DNA"/>
</dbReference>
<evidence type="ECO:0008006" key="2">
    <source>
        <dbReference type="Google" id="ProtNLM"/>
    </source>
</evidence>